<gene>
    <name evidence="15" type="ORF">AJE_10909</name>
</gene>
<dbReference type="PROSITE" id="PS50883">
    <property type="entry name" value="EAL"/>
    <property type="match status" value="1"/>
</dbReference>
<dbReference type="Gene3D" id="3.20.20.450">
    <property type="entry name" value="EAL domain"/>
    <property type="match status" value="1"/>
</dbReference>
<dbReference type="Pfam" id="PF00563">
    <property type="entry name" value="EAL"/>
    <property type="match status" value="1"/>
</dbReference>
<dbReference type="InterPro" id="IPR001610">
    <property type="entry name" value="PAC"/>
</dbReference>
<evidence type="ECO:0000259" key="11">
    <source>
        <dbReference type="PROSITE" id="PS50112"/>
    </source>
</evidence>
<dbReference type="EMBL" id="AHTH01000037">
    <property type="protein sequence ID" value="EHR40571.1"/>
    <property type="molecule type" value="Genomic_DNA"/>
</dbReference>
<evidence type="ECO:0000256" key="6">
    <source>
        <dbReference type="ARBA" id="ARBA00022777"/>
    </source>
</evidence>
<dbReference type="SUPFAM" id="SSF55785">
    <property type="entry name" value="PYP-like sensor domain (PAS domain)"/>
    <property type="match status" value="2"/>
</dbReference>
<dbReference type="InterPro" id="IPR001633">
    <property type="entry name" value="EAL_dom"/>
</dbReference>
<feature type="domain" description="PAS" evidence="11">
    <location>
        <begin position="140"/>
        <end position="209"/>
    </location>
</feature>
<dbReference type="CDD" id="cd01948">
    <property type="entry name" value="EAL"/>
    <property type="match status" value="1"/>
</dbReference>
<reference evidence="15 16" key="1">
    <citation type="journal article" date="2012" name="J. Bacteriol.">
        <title>Genome Sequence of Extracellular-Protease-Producing Alishewanella jeotgali Isolated from Traditional Korean Fermented Seafood.</title>
        <authorList>
            <person name="Jung J."/>
            <person name="Chun J."/>
            <person name="Park W."/>
        </authorList>
    </citation>
    <scope>NUCLEOTIDE SEQUENCE [LARGE SCALE GENOMIC DNA]</scope>
    <source>
        <strain evidence="15 16">KCTC 22429</strain>
    </source>
</reference>
<keyword evidence="6" id="KW-0418">Kinase</keyword>
<dbReference type="RefSeq" id="WP_008950892.1">
    <property type="nucleotide sequence ID" value="NZ_AHTH01000037.1"/>
</dbReference>
<evidence type="ECO:0000256" key="10">
    <source>
        <dbReference type="ARBA" id="ARBA00070616"/>
    </source>
</evidence>
<dbReference type="SMART" id="SM00052">
    <property type="entry name" value="EAL"/>
    <property type="match status" value="1"/>
</dbReference>
<feature type="domain" description="EAL" evidence="13">
    <location>
        <begin position="446"/>
        <end position="700"/>
    </location>
</feature>
<dbReference type="PATRIC" id="fig|1129374.4.peg.2162"/>
<evidence type="ECO:0000256" key="1">
    <source>
        <dbReference type="ARBA" id="ARBA00001946"/>
    </source>
</evidence>
<dbReference type="CDD" id="cd00130">
    <property type="entry name" value="PAS"/>
    <property type="match status" value="2"/>
</dbReference>
<dbReference type="InterPro" id="IPR000160">
    <property type="entry name" value="GGDEF_dom"/>
</dbReference>
<dbReference type="GO" id="GO:0071732">
    <property type="term" value="P:cellular response to nitric oxide"/>
    <property type="evidence" value="ECO:0007669"/>
    <property type="project" value="UniProtKB-ARBA"/>
</dbReference>
<evidence type="ECO:0000256" key="5">
    <source>
        <dbReference type="ARBA" id="ARBA00022741"/>
    </source>
</evidence>
<comment type="function">
    <text evidence="9">Putative oxygen sensor; modulates the activity of FixJ, a transcriptional activator of nitrogen fixation fixK gene. FixL probably acts as a kinase that phosphorylates FixJ.</text>
</comment>
<dbReference type="CDD" id="cd01949">
    <property type="entry name" value="GGDEF"/>
    <property type="match status" value="1"/>
</dbReference>
<dbReference type="Pfam" id="PF00989">
    <property type="entry name" value="PAS"/>
    <property type="match status" value="1"/>
</dbReference>
<keyword evidence="16" id="KW-1185">Reference proteome</keyword>
<dbReference type="Gene3D" id="3.30.70.270">
    <property type="match status" value="1"/>
</dbReference>
<dbReference type="FunFam" id="3.30.450.20:FF:000060">
    <property type="entry name" value="Sensor protein FixL"/>
    <property type="match status" value="1"/>
</dbReference>
<evidence type="ECO:0000256" key="2">
    <source>
        <dbReference type="ARBA" id="ARBA00012282"/>
    </source>
</evidence>
<dbReference type="PROSITE" id="PS50887">
    <property type="entry name" value="GGDEF"/>
    <property type="match status" value="1"/>
</dbReference>
<feature type="domain" description="GGDEF" evidence="14">
    <location>
        <begin position="299"/>
        <end position="437"/>
    </location>
</feature>
<evidence type="ECO:0000256" key="9">
    <source>
        <dbReference type="ARBA" id="ARBA00059827"/>
    </source>
</evidence>
<dbReference type="GO" id="GO:0071111">
    <property type="term" value="F:cyclic-guanylate-specific phosphodiesterase activity"/>
    <property type="evidence" value="ECO:0007669"/>
    <property type="project" value="UniProtKB-EC"/>
</dbReference>
<dbReference type="SUPFAM" id="SSF141868">
    <property type="entry name" value="EAL domain-like"/>
    <property type="match status" value="1"/>
</dbReference>
<evidence type="ECO:0000313" key="16">
    <source>
        <dbReference type="Proteomes" id="UP000012046"/>
    </source>
</evidence>
<accession>H3ZFT7</accession>
<dbReference type="SMART" id="SM00091">
    <property type="entry name" value="PAS"/>
    <property type="match status" value="2"/>
</dbReference>
<dbReference type="InterPro" id="IPR043128">
    <property type="entry name" value="Rev_trsase/Diguanyl_cyclase"/>
</dbReference>
<dbReference type="Proteomes" id="UP000012046">
    <property type="component" value="Unassembled WGS sequence"/>
</dbReference>
<evidence type="ECO:0000259" key="13">
    <source>
        <dbReference type="PROSITE" id="PS50883"/>
    </source>
</evidence>
<dbReference type="InterPro" id="IPR000700">
    <property type="entry name" value="PAS-assoc_C"/>
</dbReference>
<dbReference type="InterPro" id="IPR000014">
    <property type="entry name" value="PAS"/>
</dbReference>
<dbReference type="STRING" id="1129374.AJE_10909"/>
<evidence type="ECO:0000256" key="3">
    <source>
        <dbReference type="ARBA" id="ARBA00022636"/>
    </source>
</evidence>
<evidence type="ECO:0000256" key="8">
    <source>
        <dbReference type="ARBA" id="ARBA00051114"/>
    </source>
</evidence>
<dbReference type="SUPFAM" id="SSF55073">
    <property type="entry name" value="Nucleotide cyclase"/>
    <property type="match status" value="1"/>
</dbReference>
<comment type="catalytic activity">
    <reaction evidence="8">
        <text>3',3'-c-di-GMP + H2O = 5'-phosphoguanylyl(3'-&gt;5')guanosine + H(+)</text>
        <dbReference type="Rhea" id="RHEA:24902"/>
        <dbReference type="ChEBI" id="CHEBI:15377"/>
        <dbReference type="ChEBI" id="CHEBI:15378"/>
        <dbReference type="ChEBI" id="CHEBI:58754"/>
        <dbReference type="ChEBI" id="CHEBI:58805"/>
        <dbReference type="EC" id="3.1.4.52"/>
    </reaction>
    <physiologicalReaction direction="left-to-right" evidence="8">
        <dbReference type="Rhea" id="RHEA:24903"/>
    </physiologicalReaction>
</comment>
<dbReference type="InterPro" id="IPR052155">
    <property type="entry name" value="Biofilm_reg_signaling"/>
</dbReference>
<dbReference type="InterPro" id="IPR035965">
    <property type="entry name" value="PAS-like_dom_sf"/>
</dbReference>
<dbReference type="SMART" id="SM00267">
    <property type="entry name" value="GGDEF"/>
    <property type="match status" value="1"/>
</dbReference>
<dbReference type="eggNOG" id="COG5001">
    <property type="taxonomic scope" value="Bacteria"/>
</dbReference>
<dbReference type="GO" id="GO:0005524">
    <property type="term" value="F:ATP binding"/>
    <property type="evidence" value="ECO:0007669"/>
    <property type="project" value="UniProtKB-KW"/>
</dbReference>
<dbReference type="SMART" id="SM00086">
    <property type="entry name" value="PAC"/>
    <property type="match status" value="2"/>
</dbReference>
<dbReference type="FunFam" id="3.20.20.450:FF:000001">
    <property type="entry name" value="Cyclic di-GMP phosphodiesterase yahA"/>
    <property type="match status" value="1"/>
</dbReference>
<proteinExistence type="predicted"/>
<dbReference type="Pfam" id="PF08447">
    <property type="entry name" value="PAS_3"/>
    <property type="match status" value="1"/>
</dbReference>
<dbReference type="InterPro" id="IPR029787">
    <property type="entry name" value="Nucleotide_cyclase"/>
</dbReference>
<keyword evidence="5" id="KW-0547">Nucleotide-binding</keyword>
<dbReference type="PROSITE" id="PS50112">
    <property type="entry name" value="PAS"/>
    <property type="match status" value="1"/>
</dbReference>
<feature type="domain" description="PAC" evidence="12">
    <location>
        <begin position="217"/>
        <end position="267"/>
    </location>
</feature>
<sequence length="702" mass="79427">MLVYNTQDLQQLLNLFSENVPGFFFQLERQPNGCFCLRLVSDSAAQSLGMALTEIRQNAALALARVHPDDLEDLRDTILHSAQHLSPWSLQFRYQHPAGDYRWFEGHATPRQLSDGSLVWHGYVNDISTIRLHEQALAEYAMQHREIVDNILDAIITIDQGGLIETFNNAAIRIFGYQPVEVIGKNVSMLMPEPYRSAHDQYIDAYQRTGEAKIIGQSRETKGRRKDGRLFNMELRISRIERVDSYKFIGMVRDLSERKRTEVLIEKLAFYDPLTQLPNRRLLKQRLADILKQRQPGEELGALLYIDLDNFKHLNDSLGHSTGDQLLRQVASRLLQSVRQHDTVARLGGDEFIILLQNLSPLKQVALQQAELVAEKVRSTLNTPFTLEQLSYVSSPSIGITLFSDDNHSIDELLQQADLAMYQAKAAGKNSIKQFDVSMQVKASERTRLESELREAINRQQLQLYYQGLHDAAGQLLGAEVLLRWFHPELGNVSPARFIPIAEESGLIFEIGSWVIEQACQQLSRWQAQQLVPGLKLSINISARQFHQDNFLPKVMHILDRYSVARDRLQFELTESILVSRVDEVISKMQALKQYGIAFALDDFGTGYSSLSYLKRLPLEQLKIDRSFVADILHDPNDAAIASTVIALSAALGLGVIAEGVETAAQRDALAALGCYHYQGFYFSRPVPGGDFVALHRHTVTH</sequence>
<dbReference type="PANTHER" id="PTHR44757:SF2">
    <property type="entry name" value="BIOFILM ARCHITECTURE MAINTENANCE PROTEIN MBAA"/>
    <property type="match status" value="1"/>
</dbReference>
<dbReference type="AlphaFoldDB" id="H3ZFT7"/>
<dbReference type="NCBIfam" id="TIGR00229">
    <property type="entry name" value="sensory_box"/>
    <property type="match status" value="1"/>
</dbReference>
<dbReference type="NCBIfam" id="TIGR00254">
    <property type="entry name" value="GGDEF"/>
    <property type="match status" value="1"/>
</dbReference>
<dbReference type="InterPro" id="IPR013767">
    <property type="entry name" value="PAS_fold"/>
</dbReference>
<evidence type="ECO:0000256" key="4">
    <source>
        <dbReference type="ARBA" id="ARBA00022679"/>
    </source>
</evidence>
<dbReference type="GO" id="GO:0006355">
    <property type="term" value="P:regulation of DNA-templated transcription"/>
    <property type="evidence" value="ECO:0007669"/>
    <property type="project" value="InterPro"/>
</dbReference>
<keyword evidence="4" id="KW-0808">Transferase</keyword>
<dbReference type="InterPro" id="IPR035919">
    <property type="entry name" value="EAL_sf"/>
</dbReference>
<comment type="cofactor">
    <cofactor evidence="1">
        <name>Mg(2+)</name>
        <dbReference type="ChEBI" id="CHEBI:18420"/>
    </cofactor>
</comment>
<evidence type="ECO:0000259" key="12">
    <source>
        <dbReference type="PROSITE" id="PS50113"/>
    </source>
</evidence>
<dbReference type="EC" id="3.1.4.52" evidence="2"/>
<organism evidence="15 16">
    <name type="scientific">Alishewanella jeotgali KCTC 22429</name>
    <dbReference type="NCBI Taxonomy" id="1129374"/>
    <lineage>
        <taxon>Bacteria</taxon>
        <taxon>Pseudomonadati</taxon>
        <taxon>Pseudomonadota</taxon>
        <taxon>Gammaproteobacteria</taxon>
        <taxon>Alteromonadales</taxon>
        <taxon>Alteromonadaceae</taxon>
        <taxon>Alishewanella</taxon>
    </lineage>
</organism>
<dbReference type="PANTHER" id="PTHR44757">
    <property type="entry name" value="DIGUANYLATE CYCLASE DGCP"/>
    <property type="match status" value="1"/>
</dbReference>
<evidence type="ECO:0000313" key="15">
    <source>
        <dbReference type="EMBL" id="EHR40571.1"/>
    </source>
</evidence>
<comment type="caution">
    <text evidence="15">The sequence shown here is derived from an EMBL/GenBank/DDBJ whole genome shotgun (WGS) entry which is preliminary data.</text>
</comment>
<dbReference type="Gene3D" id="3.30.450.20">
    <property type="entry name" value="PAS domain"/>
    <property type="match status" value="2"/>
</dbReference>
<dbReference type="FunFam" id="3.30.70.270:FF:000001">
    <property type="entry name" value="Diguanylate cyclase domain protein"/>
    <property type="match status" value="1"/>
</dbReference>
<keyword evidence="7" id="KW-0067">ATP-binding</keyword>
<dbReference type="GO" id="GO:0016301">
    <property type="term" value="F:kinase activity"/>
    <property type="evidence" value="ECO:0007669"/>
    <property type="project" value="UniProtKB-KW"/>
</dbReference>
<evidence type="ECO:0000259" key="14">
    <source>
        <dbReference type="PROSITE" id="PS50887"/>
    </source>
</evidence>
<protein>
    <recommendedName>
        <fullName evidence="10">Sensor protein FixL</fullName>
        <ecNumber evidence="2">3.1.4.52</ecNumber>
    </recommendedName>
</protein>
<dbReference type="InterPro" id="IPR013655">
    <property type="entry name" value="PAS_fold_3"/>
</dbReference>
<name>H3ZFT7_9ALTE</name>
<evidence type="ECO:0000256" key="7">
    <source>
        <dbReference type="ARBA" id="ARBA00022840"/>
    </source>
</evidence>
<keyword evidence="3" id="KW-0973">c-di-GMP</keyword>
<dbReference type="PROSITE" id="PS50113">
    <property type="entry name" value="PAC"/>
    <property type="match status" value="1"/>
</dbReference>
<dbReference type="Pfam" id="PF00990">
    <property type="entry name" value="GGDEF"/>
    <property type="match status" value="1"/>
</dbReference>